<gene>
    <name evidence="6" type="ORF">L195_g011691</name>
</gene>
<keyword evidence="2 3" id="KW-0813">Transport</keyword>
<dbReference type="GO" id="GO:0015031">
    <property type="term" value="P:protein transport"/>
    <property type="evidence" value="ECO:0007669"/>
    <property type="project" value="UniProtKB-KW"/>
</dbReference>
<comment type="function">
    <text evidence="3">Component of the exocyst complex.</text>
</comment>
<accession>A0A2K3PIA0</accession>
<evidence type="ECO:0000256" key="1">
    <source>
        <dbReference type="ARBA" id="ARBA00006756"/>
    </source>
</evidence>
<feature type="transmembrane region" description="Helical" evidence="4">
    <location>
        <begin position="20"/>
        <end position="48"/>
    </location>
</feature>
<dbReference type="Proteomes" id="UP000236291">
    <property type="component" value="Unassembled WGS sequence"/>
</dbReference>
<keyword evidence="4" id="KW-1133">Transmembrane helix</keyword>
<evidence type="ECO:0000259" key="5">
    <source>
        <dbReference type="Pfam" id="PF03081"/>
    </source>
</evidence>
<dbReference type="InterPro" id="IPR046364">
    <property type="entry name" value="Exo70_C"/>
</dbReference>
<keyword evidence="3" id="KW-0653">Protein transport</keyword>
<dbReference type="SUPFAM" id="SSF74788">
    <property type="entry name" value="Cullin repeat-like"/>
    <property type="match status" value="1"/>
</dbReference>
<dbReference type="InterPro" id="IPR016159">
    <property type="entry name" value="Cullin_repeat-like_dom_sf"/>
</dbReference>
<dbReference type="PANTHER" id="PTHR12542">
    <property type="entry name" value="EXOCYST COMPLEX PROTEIN EXO70"/>
    <property type="match status" value="1"/>
</dbReference>
<reference evidence="6 7" key="2">
    <citation type="journal article" date="2017" name="Front. Plant Sci.">
        <title>Gene Classification and Mining of Molecular Markers Useful in Red Clover (Trifolium pratense) Breeding.</title>
        <authorList>
            <person name="Istvanek J."/>
            <person name="Dluhosova J."/>
            <person name="Dluhos P."/>
            <person name="Patkova L."/>
            <person name="Nedelnik J."/>
            <person name="Repkova J."/>
        </authorList>
    </citation>
    <scope>NUCLEOTIDE SEQUENCE [LARGE SCALE GENOMIC DNA]</scope>
    <source>
        <strain evidence="7">cv. Tatra</strain>
        <tissue evidence="6">Young leaves</tissue>
    </source>
</reference>
<dbReference type="InterPro" id="IPR004140">
    <property type="entry name" value="Exo70"/>
</dbReference>
<dbReference type="ExpressionAtlas" id="A0A2K3PIA0">
    <property type="expression patterns" value="baseline"/>
</dbReference>
<dbReference type="PANTHER" id="PTHR12542:SF96">
    <property type="entry name" value="EXOCYST COMPLEX COMPONENT EXO70B1"/>
    <property type="match status" value="1"/>
</dbReference>
<evidence type="ECO:0000313" key="6">
    <source>
        <dbReference type="EMBL" id="PNY15001.1"/>
    </source>
</evidence>
<evidence type="ECO:0000313" key="7">
    <source>
        <dbReference type="Proteomes" id="UP000236291"/>
    </source>
</evidence>
<dbReference type="STRING" id="57577.A0A2K3PIA0"/>
<feature type="domain" description="Exocyst complex subunit Exo70 C-terminal" evidence="5">
    <location>
        <begin position="207"/>
        <end position="553"/>
    </location>
</feature>
<evidence type="ECO:0000256" key="4">
    <source>
        <dbReference type="SAM" id="Phobius"/>
    </source>
</evidence>
<reference evidence="6 7" key="1">
    <citation type="journal article" date="2014" name="Am. J. Bot.">
        <title>Genome assembly and annotation for red clover (Trifolium pratense; Fabaceae).</title>
        <authorList>
            <person name="Istvanek J."/>
            <person name="Jaros M."/>
            <person name="Krenek A."/>
            <person name="Repkova J."/>
        </authorList>
    </citation>
    <scope>NUCLEOTIDE SEQUENCE [LARGE SCALE GENOMIC DNA]</scope>
    <source>
        <strain evidence="7">cv. Tatra</strain>
        <tissue evidence="6">Young leaves</tissue>
    </source>
</reference>
<keyword evidence="3" id="KW-0268">Exocytosis</keyword>
<evidence type="ECO:0000256" key="3">
    <source>
        <dbReference type="RuleBase" id="RU365026"/>
    </source>
</evidence>
<comment type="caution">
    <text evidence="6">The sequence shown here is derived from an EMBL/GenBank/DDBJ whole genome shotgun (WGS) entry which is preliminary data.</text>
</comment>
<proteinExistence type="inferred from homology"/>
<name>A0A2K3PIA0_TRIPR</name>
<comment type="similarity">
    <text evidence="1 3">Belongs to the EXO70 family.</text>
</comment>
<organism evidence="6 7">
    <name type="scientific">Trifolium pratense</name>
    <name type="common">Red clover</name>
    <dbReference type="NCBI Taxonomy" id="57577"/>
    <lineage>
        <taxon>Eukaryota</taxon>
        <taxon>Viridiplantae</taxon>
        <taxon>Streptophyta</taxon>
        <taxon>Embryophyta</taxon>
        <taxon>Tracheophyta</taxon>
        <taxon>Spermatophyta</taxon>
        <taxon>Magnoliopsida</taxon>
        <taxon>eudicotyledons</taxon>
        <taxon>Gunneridae</taxon>
        <taxon>Pentapetalae</taxon>
        <taxon>rosids</taxon>
        <taxon>fabids</taxon>
        <taxon>Fabales</taxon>
        <taxon>Fabaceae</taxon>
        <taxon>Papilionoideae</taxon>
        <taxon>50 kb inversion clade</taxon>
        <taxon>NPAAA clade</taxon>
        <taxon>Hologalegina</taxon>
        <taxon>IRL clade</taxon>
        <taxon>Trifolieae</taxon>
        <taxon>Trifolium</taxon>
    </lineage>
</organism>
<dbReference type="GO" id="GO:0006887">
    <property type="term" value="P:exocytosis"/>
    <property type="evidence" value="ECO:0007669"/>
    <property type="project" value="UniProtKB-KW"/>
</dbReference>
<protein>
    <recommendedName>
        <fullName evidence="3">Exocyst subunit Exo70 family protein</fullName>
    </recommendedName>
</protein>
<dbReference type="AlphaFoldDB" id="A0A2K3PIA0"/>
<sequence>MLLSLSRQNECGFEVDLFYFFLGCLIVQLMKIKLLLFILGAGFSYLLIILRSSFPSLDVARDNEFPGIEDENFVVIEGHLHSPQLASNNIGSMVENLSTCLKALQLENSNLIEILLEKLEEYLSDDSELAVFDPEFMINAFPPETIDNIHKTAKMMVSTGFEREFSDMYSRCRRECLVESLSRLWFQKLSFEGLQMLSWKEMEDNIKRWIKVFKVTLNILLPTERQLCDQVFFGFSAAADLSFTDVCMESTLQLLSFTKAMAIIRRSHEPEQLFRVLELFETMRDIIPEFKSLFRDQYSGSLQNEVATIWKRLGEGIKGIFMELENLIRYDAAQSAILSGGIHPITRYVMNHLRAASRSRKTLEQVFEDRVNSSFSLSVQIGLIMELLNRNLEAKSKIYKDPTLCYVFLMNNCRYILLHIKDSELGSILGDAVIQKHTAKVRLHHANYQSNSWNKMLEFLKLDTNASMQPNEEANSMKMKLKSFNMHFEKICRVQSSWFIFDKHLKREIITSIVKDLLPAYAKFIRRFQRVLQLGKNADKYIKYEMEDIARGLDNLFQGRGKSN</sequence>
<dbReference type="GO" id="GO:0005546">
    <property type="term" value="F:phosphatidylinositol-4,5-bisphosphate binding"/>
    <property type="evidence" value="ECO:0007669"/>
    <property type="project" value="InterPro"/>
</dbReference>
<dbReference type="Pfam" id="PF03081">
    <property type="entry name" value="Exo70_C"/>
    <property type="match status" value="1"/>
</dbReference>
<keyword evidence="4" id="KW-0472">Membrane</keyword>
<dbReference type="EMBL" id="ASHM01007310">
    <property type="protein sequence ID" value="PNY15001.1"/>
    <property type="molecule type" value="Genomic_DNA"/>
</dbReference>
<keyword evidence="4" id="KW-0812">Transmembrane</keyword>
<dbReference type="Gene3D" id="1.20.1280.170">
    <property type="entry name" value="Exocyst complex component Exo70"/>
    <property type="match status" value="1"/>
</dbReference>
<dbReference type="GO" id="GO:0000145">
    <property type="term" value="C:exocyst"/>
    <property type="evidence" value="ECO:0007669"/>
    <property type="project" value="InterPro"/>
</dbReference>
<evidence type="ECO:0000256" key="2">
    <source>
        <dbReference type="ARBA" id="ARBA00022448"/>
    </source>
</evidence>